<accession>A0A3R0X272</accession>
<reference evidence="1" key="1">
    <citation type="submission" date="2018-07" db="EMBL/GenBank/DDBJ databases">
        <authorList>
            <person name="Ashton P.M."/>
            <person name="Dallman T."/>
            <person name="Nair S."/>
            <person name="De Pinna E."/>
            <person name="Peters T."/>
            <person name="Grant K."/>
        </authorList>
    </citation>
    <scope>NUCLEOTIDE SEQUENCE [LARGE SCALE GENOMIC DNA]</scope>
    <source>
        <strain evidence="1">561031</strain>
    </source>
</reference>
<dbReference type="EMBL" id="RVGV01000014">
    <property type="protein sequence ID" value="MLU12136.1"/>
    <property type="molecule type" value="Genomic_DNA"/>
</dbReference>
<evidence type="ECO:0008006" key="2">
    <source>
        <dbReference type="Google" id="ProtNLM"/>
    </source>
</evidence>
<dbReference type="Proteomes" id="UP000839527">
    <property type="component" value="Unassembled WGS sequence"/>
</dbReference>
<protein>
    <recommendedName>
        <fullName evidence="2">Tail fiber assembly protein</fullName>
    </recommendedName>
</protein>
<organism evidence="1">
    <name type="scientific">Shigella dysenteriae</name>
    <dbReference type="NCBI Taxonomy" id="622"/>
    <lineage>
        <taxon>Bacteria</taxon>
        <taxon>Pseudomonadati</taxon>
        <taxon>Pseudomonadota</taxon>
        <taxon>Gammaproteobacteria</taxon>
        <taxon>Enterobacterales</taxon>
        <taxon>Enterobacteriaceae</taxon>
        <taxon>Shigella</taxon>
    </lineage>
</organism>
<dbReference type="Pfam" id="PF02413">
    <property type="entry name" value="Caudo_TAP"/>
    <property type="match status" value="1"/>
</dbReference>
<name>A0A3R0X272_SHIDY</name>
<evidence type="ECO:0000313" key="1">
    <source>
        <dbReference type="EMBL" id="MLU12136.1"/>
    </source>
</evidence>
<dbReference type="AlphaFoldDB" id="A0A3R0X272"/>
<dbReference type="InterPro" id="IPR003458">
    <property type="entry name" value="Phage_T4_Gp38_tail_assem"/>
</dbReference>
<gene>
    <name evidence="1" type="ORF">DRW31_06850</name>
</gene>
<proteinExistence type="predicted"/>
<sequence>MGLVLVISEYIAPLQDAADLDIATDEQTSLLAAWKQYRMPLNHVDTSVSPDI</sequence>
<comment type="caution">
    <text evidence="1">The sequence shown here is derived from an EMBL/GenBank/DDBJ whole genome shotgun (WGS) entry which is preliminary data.</text>
</comment>